<evidence type="ECO:0000256" key="2">
    <source>
        <dbReference type="SAM" id="Phobius"/>
    </source>
</evidence>
<dbReference type="AlphaFoldDB" id="V3ZPI9"/>
<gene>
    <name evidence="3" type="ORF">LOTGIDRAFT_229791</name>
</gene>
<accession>V3ZPI9</accession>
<keyword evidence="2" id="KW-0812">Transmembrane</keyword>
<keyword evidence="2" id="KW-1133">Transmembrane helix</keyword>
<dbReference type="EMBL" id="KB203854">
    <property type="protein sequence ID" value="ESO82766.1"/>
    <property type="molecule type" value="Genomic_DNA"/>
</dbReference>
<keyword evidence="4" id="KW-1185">Reference proteome</keyword>
<dbReference type="OrthoDB" id="6100660at2759"/>
<feature type="transmembrane region" description="Helical" evidence="2">
    <location>
        <begin position="6"/>
        <end position="25"/>
    </location>
</feature>
<evidence type="ECO:0000256" key="1">
    <source>
        <dbReference type="SAM" id="MobiDB-lite"/>
    </source>
</evidence>
<dbReference type="HOGENOM" id="CLU_2309174_0_0_1"/>
<dbReference type="GeneID" id="20248106"/>
<organism evidence="3 4">
    <name type="scientific">Lottia gigantea</name>
    <name type="common">Giant owl limpet</name>
    <dbReference type="NCBI Taxonomy" id="225164"/>
    <lineage>
        <taxon>Eukaryota</taxon>
        <taxon>Metazoa</taxon>
        <taxon>Spiralia</taxon>
        <taxon>Lophotrochozoa</taxon>
        <taxon>Mollusca</taxon>
        <taxon>Gastropoda</taxon>
        <taxon>Patellogastropoda</taxon>
        <taxon>Lottioidea</taxon>
        <taxon>Lottiidae</taxon>
        <taxon>Lottia</taxon>
    </lineage>
</organism>
<evidence type="ECO:0000313" key="4">
    <source>
        <dbReference type="Proteomes" id="UP000030746"/>
    </source>
</evidence>
<proteinExistence type="predicted"/>
<dbReference type="KEGG" id="lgi:LOTGIDRAFT_229791"/>
<keyword evidence="2" id="KW-0472">Membrane</keyword>
<protein>
    <submittedName>
        <fullName evidence="3">Uncharacterized protein</fullName>
    </submittedName>
</protein>
<dbReference type="Proteomes" id="UP000030746">
    <property type="component" value="Unassembled WGS sequence"/>
</dbReference>
<feature type="region of interest" description="Disordered" evidence="1">
    <location>
        <begin position="78"/>
        <end position="100"/>
    </location>
</feature>
<dbReference type="CTD" id="20248106"/>
<dbReference type="RefSeq" id="XP_009066559.1">
    <property type="nucleotide sequence ID" value="XM_009068311.1"/>
</dbReference>
<evidence type="ECO:0000313" key="3">
    <source>
        <dbReference type="EMBL" id="ESO82766.1"/>
    </source>
</evidence>
<name>V3ZPI9_LOTGI</name>
<reference evidence="3 4" key="1">
    <citation type="journal article" date="2013" name="Nature">
        <title>Insights into bilaterian evolution from three spiralian genomes.</title>
        <authorList>
            <person name="Simakov O."/>
            <person name="Marletaz F."/>
            <person name="Cho S.J."/>
            <person name="Edsinger-Gonzales E."/>
            <person name="Havlak P."/>
            <person name="Hellsten U."/>
            <person name="Kuo D.H."/>
            <person name="Larsson T."/>
            <person name="Lv J."/>
            <person name="Arendt D."/>
            <person name="Savage R."/>
            <person name="Osoegawa K."/>
            <person name="de Jong P."/>
            <person name="Grimwood J."/>
            <person name="Chapman J.A."/>
            <person name="Shapiro H."/>
            <person name="Aerts A."/>
            <person name="Otillar R.P."/>
            <person name="Terry A.Y."/>
            <person name="Boore J.L."/>
            <person name="Grigoriev I.V."/>
            <person name="Lindberg D.R."/>
            <person name="Seaver E.C."/>
            <person name="Weisblat D.A."/>
            <person name="Putnam N.H."/>
            <person name="Rokhsar D.S."/>
        </authorList>
    </citation>
    <scope>NUCLEOTIDE SEQUENCE [LARGE SCALE GENOMIC DNA]</scope>
</reference>
<sequence length="100" mass="11508">MSYYYVIIAVLIVFKIIFWSFFCYVRNRRYSAAQACQQRAIIVERVPTRRVIDNRDRATIVDNEVVPEPSFATAPPSYADALSDKTSKPPSYDLVVPRSN</sequence>